<dbReference type="AlphaFoldDB" id="A0ABD5NHB0"/>
<dbReference type="RefSeq" id="WP_232569895.1">
    <property type="nucleotide sequence ID" value="NZ_CP089466.1"/>
</dbReference>
<accession>A0ABD5NHB0</accession>
<organism evidence="1 2">
    <name type="scientific">Halobacterium litoreum</name>
    <dbReference type="NCBI Taxonomy" id="2039234"/>
    <lineage>
        <taxon>Archaea</taxon>
        <taxon>Methanobacteriati</taxon>
        <taxon>Methanobacteriota</taxon>
        <taxon>Stenosarchaea group</taxon>
        <taxon>Halobacteria</taxon>
        <taxon>Halobacteriales</taxon>
        <taxon>Halobacteriaceae</taxon>
        <taxon>Halobacterium</taxon>
    </lineage>
</organism>
<dbReference type="Proteomes" id="UP001595660">
    <property type="component" value="Unassembled WGS sequence"/>
</dbReference>
<name>A0ABD5NHB0_9EURY</name>
<dbReference type="EMBL" id="JBHRWN010000002">
    <property type="protein sequence ID" value="MFC3478728.1"/>
    <property type="molecule type" value="Genomic_DNA"/>
</dbReference>
<evidence type="ECO:0000313" key="2">
    <source>
        <dbReference type="Proteomes" id="UP001595660"/>
    </source>
</evidence>
<evidence type="ECO:0000313" key="1">
    <source>
        <dbReference type="EMBL" id="MFC3478728.1"/>
    </source>
</evidence>
<gene>
    <name evidence="1" type="ORF">ACFOKC_13445</name>
</gene>
<sequence>MTAASDYYAGLEGAESDRTREAKAIVWYDQETPLYVCEACHEHALPLRFAGDVFDASDYEERRAAAYSRLIEDGVACDVCGGCLPEKVAP</sequence>
<reference evidence="1 2" key="1">
    <citation type="journal article" date="2019" name="Int. J. Syst. Evol. Microbiol.">
        <title>The Global Catalogue of Microorganisms (GCM) 10K type strain sequencing project: providing services to taxonomists for standard genome sequencing and annotation.</title>
        <authorList>
            <consortium name="The Broad Institute Genomics Platform"/>
            <consortium name="The Broad Institute Genome Sequencing Center for Infectious Disease"/>
            <person name="Wu L."/>
            <person name="Ma J."/>
        </authorList>
    </citation>
    <scope>NUCLEOTIDE SEQUENCE [LARGE SCALE GENOMIC DNA]</scope>
    <source>
        <strain evidence="1 2">CGMCC 1.12562</strain>
    </source>
</reference>
<protein>
    <recommendedName>
        <fullName evidence="3">Small CPxCG-related zinc finger protein</fullName>
    </recommendedName>
</protein>
<keyword evidence="2" id="KW-1185">Reference proteome</keyword>
<dbReference type="GeneID" id="69118258"/>
<proteinExistence type="predicted"/>
<evidence type="ECO:0008006" key="3">
    <source>
        <dbReference type="Google" id="ProtNLM"/>
    </source>
</evidence>
<comment type="caution">
    <text evidence="1">The sequence shown here is derived from an EMBL/GenBank/DDBJ whole genome shotgun (WGS) entry which is preliminary data.</text>
</comment>